<dbReference type="EMBL" id="JACHVC010000013">
    <property type="protein sequence ID" value="MBC2607567.1"/>
    <property type="molecule type" value="Genomic_DNA"/>
</dbReference>
<dbReference type="Proteomes" id="UP000526501">
    <property type="component" value="Unassembled WGS sequence"/>
</dbReference>
<evidence type="ECO:0000256" key="6">
    <source>
        <dbReference type="ARBA" id="ARBA00023136"/>
    </source>
</evidence>
<dbReference type="GO" id="GO:0005886">
    <property type="term" value="C:plasma membrane"/>
    <property type="evidence" value="ECO:0007669"/>
    <property type="project" value="UniProtKB-SubCell"/>
</dbReference>
<evidence type="ECO:0000256" key="7">
    <source>
        <dbReference type="RuleBase" id="RU003879"/>
    </source>
</evidence>
<gene>
    <name evidence="9" type="ORF">H5P27_16055</name>
</gene>
<evidence type="ECO:0000256" key="1">
    <source>
        <dbReference type="ARBA" id="ARBA00004162"/>
    </source>
</evidence>
<organism evidence="9 10">
    <name type="scientific">Pelagicoccus albus</name>
    <dbReference type="NCBI Taxonomy" id="415222"/>
    <lineage>
        <taxon>Bacteria</taxon>
        <taxon>Pseudomonadati</taxon>
        <taxon>Verrucomicrobiota</taxon>
        <taxon>Opitutia</taxon>
        <taxon>Puniceicoccales</taxon>
        <taxon>Pelagicoccaceae</taxon>
        <taxon>Pelagicoccus</taxon>
    </lineage>
</organism>
<evidence type="ECO:0000256" key="4">
    <source>
        <dbReference type="ARBA" id="ARBA00022692"/>
    </source>
</evidence>
<feature type="transmembrane region" description="Helical" evidence="8">
    <location>
        <begin position="21"/>
        <end position="40"/>
    </location>
</feature>
<evidence type="ECO:0000313" key="10">
    <source>
        <dbReference type="Proteomes" id="UP000526501"/>
    </source>
</evidence>
<name>A0A7X1EB97_9BACT</name>
<sequence length="135" mass="15083">MKNRKMLFTGEQKNNEINISPLIDIVFILLIFFIVTTVFVEETGVEVQRPRASSSVDLEKNSILIAITDDGRIVYGGEEIGVNGVRGMVRRLIKREQMPVIIQSDKRAPVELYARVHDEASLAGAKNINLATSQN</sequence>
<accession>A0A7X1EB97</accession>
<dbReference type="GO" id="GO:0015031">
    <property type="term" value="P:protein transport"/>
    <property type="evidence" value="ECO:0007669"/>
    <property type="project" value="UniProtKB-KW"/>
</dbReference>
<dbReference type="Pfam" id="PF02472">
    <property type="entry name" value="ExbD"/>
    <property type="match status" value="1"/>
</dbReference>
<dbReference type="AlphaFoldDB" id="A0A7X1EB97"/>
<evidence type="ECO:0000313" key="9">
    <source>
        <dbReference type="EMBL" id="MBC2607567.1"/>
    </source>
</evidence>
<dbReference type="RefSeq" id="WP_185661443.1">
    <property type="nucleotide sequence ID" value="NZ_CAWPOO010000013.1"/>
</dbReference>
<keyword evidence="3" id="KW-1003">Cell membrane</keyword>
<dbReference type="Gene3D" id="3.30.420.270">
    <property type="match status" value="1"/>
</dbReference>
<dbReference type="InterPro" id="IPR003400">
    <property type="entry name" value="ExbD"/>
</dbReference>
<evidence type="ECO:0000256" key="8">
    <source>
        <dbReference type="SAM" id="Phobius"/>
    </source>
</evidence>
<keyword evidence="6 8" id="KW-0472">Membrane</keyword>
<evidence type="ECO:0000256" key="3">
    <source>
        <dbReference type="ARBA" id="ARBA00022475"/>
    </source>
</evidence>
<evidence type="ECO:0000256" key="2">
    <source>
        <dbReference type="ARBA" id="ARBA00005811"/>
    </source>
</evidence>
<keyword evidence="7" id="KW-0813">Transport</keyword>
<dbReference type="PANTHER" id="PTHR30558">
    <property type="entry name" value="EXBD MEMBRANE COMPONENT OF PMF-DRIVEN MACROMOLECULE IMPORT SYSTEM"/>
    <property type="match status" value="1"/>
</dbReference>
<keyword evidence="7" id="KW-0653">Protein transport</keyword>
<dbReference type="PANTHER" id="PTHR30558:SF13">
    <property type="entry name" value="BIOPOLYMER TRANSPORT PROTEIN EXBD2"/>
    <property type="match status" value="1"/>
</dbReference>
<proteinExistence type="inferred from homology"/>
<comment type="caution">
    <text evidence="9">The sequence shown here is derived from an EMBL/GenBank/DDBJ whole genome shotgun (WGS) entry which is preliminary data.</text>
</comment>
<protein>
    <submittedName>
        <fullName evidence="9">Biopolymer transporter ExbD</fullName>
    </submittedName>
</protein>
<comment type="subcellular location">
    <subcellularLocation>
        <location evidence="1">Cell membrane</location>
        <topology evidence="1">Single-pass membrane protein</topology>
    </subcellularLocation>
    <subcellularLocation>
        <location evidence="7">Cell membrane</location>
        <topology evidence="7">Single-pass type II membrane protein</topology>
    </subcellularLocation>
</comment>
<keyword evidence="4 7" id="KW-0812">Transmembrane</keyword>
<keyword evidence="5 8" id="KW-1133">Transmembrane helix</keyword>
<comment type="similarity">
    <text evidence="2 7">Belongs to the ExbD/TolR family.</text>
</comment>
<reference evidence="9 10" key="1">
    <citation type="submission" date="2020-07" db="EMBL/GenBank/DDBJ databases">
        <authorList>
            <person name="Feng X."/>
        </authorList>
    </citation>
    <scope>NUCLEOTIDE SEQUENCE [LARGE SCALE GENOMIC DNA]</scope>
    <source>
        <strain evidence="9 10">JCM23202</strain>
    </source>
</reference>
<dbReference type="GO" id="GO:0022857">
    <property type="term" value="F:transmembrane transporter activity"/>
    <property type="evidence" value="ECO:0007669"/>
    <property type="project" value="InterPro"/>
</dbReference>
<evidence type="ECO:0000256" key="5">
    <source>
        <dbReference type="ARBA" id="ARBA00022989"/>
    </source>
</evidence>
<keyword evidence="10" id="KW-1185">Reference proteome</keyword>